<gene>
    <name evidence="1" type="ORF">NDU88_005336</name>
</gene>
<proteinExistence type="predicted"/>
<comment type="caution">
    <text evidence="1">The sequence shown here is derived from an EMBL/GenBank/DDBJ whole genome shotgun (WGS) entry which is preliminary data.</text>
</comment>
<evidence type="ECO:0000313" key="2">
    <source>
        <dbReference type="Proteomes" id="UP001066276"/>
    </source>
</evidence>
<dbReference type="Proteomes" id="UP001066276">
    <property type="component" value="Chromosome 4_1"/>
</dbReference>
<organism evidence="1 2">
    <name type="scientific">Pleurodeles waltl</name>
    <name type="common">Iberian ribbed newt</name>
    <dbReference type="NCBI Taxonomy" id="8319"/>
    <lineage>
        <taxon>Eukaryota</taxon>
        <taxon>Metazoa</taxon>
        <taxon>Chordata</taxon>
        <taxon>Craniata</taxon>
        <taxon>Vertebrata</taxon>
        <taxon>Euteleostomi</taxon>
        <taxon>Amphibia</taxon>
        <taxon>Batrachia</taxon>
        <taxon>Caudata</taxon>
        <taxon>Salamandroidea</taxon>
        <taxon>Salamandridae</taxon>
        <taxon>Pleurodelinae</taxon>
        <taxon>Pleurodeles</taxon>
    </lineage>
</organism>
<dbReference type="EMBL" id="JANPWB010000007">
    <property type="protein sequence ID" value="KAJ1173504.1"/>
    <property type="molecule type" value="Genomic_DNA"/>
</dbReference>
<dbReference type="AlphaFoldDB" id="A0AAV7TB00"/>
<reference evidence="1" key="1">
    <citation type="journal article" date="2022" name="bioRxiv">
        <title>Sequencing and chromosome-scale assembly of the giantPleurodeles waltlgenome.</title>
        <authorList>
            <person name="Brown T."/>
            <person name="Elewa A."/>
            <person name="Iarovenko S."/>
            <person name="Subramanian E."/>
            <person name="Araus A.J."/>
            <person name="Petzold A."/>
            <person name="Susuki M."/>
            <person name="Suzuki K.-i.T."/>
            <person name="Hayashi T."/>
            <person name="Toyoda A."/>
            <person name="Oliveira C."/>
            <person name="Osipova E."/>
            <person name="Leigh N.D."/>
            <person name="Simon A."/>
            <person name="Yun M.H."/>
        </authorList>
    </citation>
    <scope>NUCLEOTIDE SEQUENCE</scope>
    <source>
        <strain evidence="1">20211129_DDA</strain>
        <tissue evidence="1">Liver</tissue>
    </source>
</reference>
<accession>A0AAV7TB00</accession>
<keyword evidence="2" id="KW-1185">Reference proteome</keyword>
<evidence type="ECO:0000313" key="1">
    <source>
        <dbReference type="EMBL" id="KAJ1173504.1"/>
    </source>
</evidence>
<sequence length="70" mass="8225">MTTCCFEKTLRLRSTAHCRNTALGRFPVRPKALLMPHTWFWGLCIPMEPVPQDGMCDLLTRLTMTYSWYE</sequence>
<name>A0AAV7TB00_PLEWA</name>
<protein>
    <submittedName>
        <fullName evidence="1">Uncharacterized protein</fullName>
    </submittedName>
</protein>